<accession>A0A1Q9D2C2</accession>
<dbReference type="EMBL" id="LSRX01000767">
    <property type="protein sequence ID" value="OLP89306.1"/>
    <property type="molecule type" value="Genomic_DNA"/>
</dbReference>
<evidence type="ECO:0000313" key="1">
    <source>
        <dbReference type="EMBL" id="OLP89306.1"/>
    </source>
</evidence>
<sequence length="197" mass="21700">MSCSMAASVLNEVFPPSSKSLDRLLQRSRFDELPIRFNSGQKGVSRALRAQQPGVTVVMNSAMVTVMLIMVRHDGNHFDRKGPYVNLERLQLPMNLVKVGELVYARTLNSPTCSFPSTMPWGLGGNWRDEVQAAPLDLSLGQAQVNASLPDWRCLGQTQARAAPRTSLLEEPGLANSSGRTLRQPAVWCLGGSFWFL</sequence>
<proteinExistence type="predicted"/>
<dbReference type="OrthoDB" id="10522210at2759"/>
<dbReference type="Proteomes" id="UP000186817">
    <property type="component" value="Unassembled WGS sequence"/>
</dbReference>
<name>A0A1Q9D2C2_SYMMI</name>
<protein>
    <submittedName>
        <fullName evidence="1">Uncharacterized protein</fullName>
    </submittedName>
</protein>
<evidence type="ECO:0000313" key="2">
    <source>
        <dbReference type="Proteomes" id="UP000186817"/>
    </source>
</evidence>
<gene>
    <name evidence="1" type="ORF">AK812_SmicGene29243</name>
</gene>
<reference evidence="1 2" key="1">
    <citation type="submission" date="2016-02" db="EMBL/GenBank/DDBJ databases">
        <title>Genome analysis of coral dinoflagellate symbionts highlights evolutionary adaptations to a symbiotic lifestyle.</title>
        <authorList>
            <person name="Aranda M."/>
            <person name="Li Y."/>
            <person name="Liew Y.J."/>
            <person name="Baumgarten S."/>
            <person name="Simakov O."/>
            <person name="Wilson M."/>
            <person name="Piel J."/>
            <person name="Ashoor H."/>
            <person name="Bougouffa S."/>
            <person name="Bajic V.B."/>
            <person name="Ryu T."/>
            <person name="Ravasi T."/>
            <person name="Bayer T."/>
            <person name="Micklem G."/>
            <person name="Kim H."/>
            <person name="Bhak J."/>
            <person name="Lajeunesse T.C."/>
            <person name="Voolstra C.R."/>
        </authorList>
    </citation>
    <scope>NUCLEOTIDE SEQUENCE [LARGE SCALE GENOMIC DNA]</scope>
    <source>
        <strain evidence="1 2">CCMP2467</strain>
    </source>
</reference>
<comment type="caution">
    <text evidence="1">The sequence shown here is derived from an EMBL/GenBank/DDBJ whole genome shotgun (WGS) entry which is preliminary data.</text>
</comment>
<organism evidence="1 2">
    <name type="scientific">Symbiodinium microadriaticum</name>
    <name type="common">Dinoflagellate</name>
    <name type="synonym">Zooxanthella microadriatica</name>
    <dbReference type="NCBI Taxonomy" id="2951"/>
    <lineage>
        <taxon>Eukaryota</taxon>
        <taxon>Sar</taxon>
        <taxon>Alveolata</taxon>
        <taxon>Dinophyceae</taxon>
        <taxon>Suessiales</taxon>
        <taxon>Symbiodiniaceae</taxon>
        <taxon>Symbiodinium</taxon>
    </lineage>
</organism>
<dbReference type="AlphaFoldDB" id="A0A1Q9D2C2"/>
<keyword evidence="2" id="KW-1185">Reference proteome</keyword>